<dbReference type="RefSeq" id="WP_257529272.1">
    <property type="nucleotide sequence ID" value="NZ_JANKAS010000002.1"/>
</dbReference>
<sequence>MLKKMRGAIVDYLEDKYGNYLFPRTITEAVADKDSGKNLNQMLDGIVRCAGDETEYIEDLEEHTGEVLTRHDREIKNLESAKNELRQEVDEHKAESMTQLVGTSVILANISSGSKTYIGPFQKPPKRISIMARINDTPSANWGEIIESNAQYRMSQHSSGIMTGGSTNLISLSNTTGGSVLAVGSIEPDGRLELTWQKTGTITEAAIIYTTAMFHGGE</sequence>
<evidence type="ECO:0000313" key="2">
    <source>
        <dbReference type="EMBL" id="MCR1897823.1"/>
    </source>
</evidence>
<evidence type="ECO:0000256" key="1">
    <source>
        <dbReference type="SAM" id="Coils"/>
    </source>
</evidence>
<feature type="coiled-coil region" evidence="1">
    <location>
        <begin position="68"/>
        <end position="95"/>
    </location>
</feature>
<dbReference type="Proteomes" id="UP001205748">
    <property type="component" value="Unassembled WGS sequence"/>
</dbReference>
<keyword evidence="3" id="KW-1185">Reference proteome</keyword>
<dbReference type="EMBL" id="JANKAS010000002">
    <property type="protein sequence ID" value="MCR1897823.1"/>
    <property type="molecule type" value="Genomic_DNA"/>
</dbReference>
<comment type="caution">
    <text evidence="2">The sequence shown here is derived from an EMBL/GenBank/DDBJ whole genome shotgun (WGS) entry which is preliminary data.</text>
</comment>
<organism evidence="2 3">
    <name type="scientific">Irregularibacter muris</name>
    <dbReference type="NCBI Taxonomy" id="1796619"/>
    <lineage>
        <taxon>Bacteria</taxon>
        <taxon>Bacillati</taxon>
        <taxon>Bacillota</taxon>
        <taxon>Clostridia</taxon>
        <taxon>Eubacteriales</taxon>
        <taxon>Eubacteriaceae</taxon>
        <taxon>Irregularibacter</taxon>
    </lineage>
</organism>
<dbReference type="AlphaFoldDB" id="A0AAE3HET3"/>
<protein>
    <submittedName>
        <fullName evidence="2">Uncharacterized protein</fullName>
    </submittedName>
</protein>
<reference evidence="2" key="1">
    <citation type="submission" date="2022-07" db="EMBL/GenBank/DDBJ databases">
        <title>Enhanced cultured diversity of the mouse gut microbiota enables custom-made synthetic communities.</title>
        <authorList>
            <person name="Afrizal A."/>
        </authorList>
    </citation>
    <scope>NUCLEOTIDE SEQUENCE</scope>
    <source>
        <strain evidence="2">DSM 28593</strain>
    </source>
</reference>
<gene>
    <name evidence="2" type="ORF">NSA47_02320</name>
</gene>
<name>A0AAE3HET3_9FIRM</name>
<accession>A0AAE3HET3</accession>
<keyword evidence="1" id="KW-0175">Coiled coil</keyword>
<evidence type="ECO:0000313" key="3">
    <source>
        <dbReference type="Proteomes" id="UP001205748"/>
    </source>
</evidence>
<proteinExistence type="predicted"/>